<dbReference type="Proteomes" id="UP000179023">
    <property type="component" value="Unassembled WGS sequence"/>
</dbReference>
<comment type="similarity">
    <text evidence="1">Belongs to the peptidase S1C family.</text>
</comment>
<comment type="caution">
    <text evidence="5">The sequence shown here is derived from an EMBL/GenBank/DDBJ whole genome shotgun (WGS) entry which is preliminary data.</text>
</comment>
<dbReference type="Pfam" id="PF13365">
    <property type="entry name" value="Trypsin_2"/>
    <property type="match status" value="1"/>
</dbReference>
<name>A0A1G2KPC0_9BACT</name>
<dbReference type="STRING" id="1802270.A3C07_01400"/>
<dbReference type="InterPro" id="IPR009003">
    <property type="entry name" value="Peptidase_S1_PA"/>
</dbReference>
<dbReference type="PANTHER" id="PTHR22939">
    <property type="entry name" value="SERINE PROTEASE FAMILY S1C HTRA-RELATED"/>
    <property type="match status" value="1"/>
</dbReference>
<keyword evidence="3" id="KW-0378">Hydrolase</keyword>
<dbReference type="AlphaFoldDB" id="A0A1G2KPC0"/>
<dbReference type="GO" id="GO:0004252">
    <property type="term" value="F:serine-type endopeptidase activity"/>
    <property type="evidence" value="ECO:0007669"/>
    <property type="project" value="InterPro"/>
</dbReference>
<dbReference type="InterPro" id="IPR001940">
    <property type="entry name" value="Peptidase_S1C"/>
</dbReference>
<dbReference type="SUPFAM" id="SSF50156">
    <property type="entry name" value="PDZ domain-like"/>
    <property type="match status" value="1"/>
</dbReference>
<dbReference type="SMART" id="SM00228">
    <property type="entry name" value="PDZ"/>
    <property type="match status" value="1"/>
</dbReference>
<gene>
    <name evidence="5" type="ORF">A3C07_01400</name>
</gene>
<evidence type="ECO:0000259" key="4">
    <source>
        <dbReference type="SMART" id="SM00228"/>
    </source>
</evidence>
<feature type="domain" description="PDZ" evidence="4">
    <location>
        <begin position="264"/>
        <end position="339"/>
    </location>
</feature>
<dbReference type="SUPFAM" id="SSF50494">
    <property type="entry name" value="Trypsin-like serine proteases"/>
    <property type="match status" value="1"/>
</dbReference>
<dbReference type="Gene3D" id="2.40.10.120">
    <property type="match status" value="1"/>
</dbReference>
<dbReference type="CDD" id="cd06779">
    <property type="entry name" value="cpPDZ_Deg_HtrA-like"/>
    <property type="match status" value="1"/>
</dbReference>
<dbReference type="PRINTS" id="PR00834">
    <property type="entry name" value="PROTEASES2C"/>
</dbReference>
<dbReference type="Gene3D" id="2.30.42.10">
    <property type="match status" value="1"/>
</dbReference>
<reference evidence="5 6" key="1">
    <citation type="journal article" date="2016" name="Nat. Commun.">
        <title>Thousands of microbial genomes shed light on interconnected biogeochemical processes in an aquifer system.</title>
        <authorList>
            <person name="Anantharaman K."/>
            <person name="Brown C.T."/>
            <person name="Hug L.A."/>
            <person name="Sharon I."/>
            <person name="Castelle C.J."/>
            <person name="Probst A.J."/>
            <person name="Thomas B.C."/>
            <person name="Singh A."/>
            <person name="Wilkins M.J."/>
            <person name="Karaoz U."/>
            <person name="Brodie E.L."/>
            <person name="Williams K.H."/>
            <person name="Hubbard S.S."/>
            <person name="Banfield J.F."/>
        </authorList>
    </citation>
    <scope>NUCLEOTIDE SEQUENCE [LARGE SCALE GENOMIC DNA]</scope>
</reference>
<dbReference type="InterPro" id="IPR001478">
    <property type="entry name" value="PDZ"/>
</dbReference>
<evidence type="ECO:0000313" key="6">
    <source>
        <dbReference type="Proteomes" id="UP000179023"/>
    </source>
</evidence>
<evidence type="ECO:0000313" key="5">
    <source>
        <dbReference type="EMBL" id="OHA00492.1"/>
    </source>
</evidence>
<evidence type="ECO:0000256" key="2">
    <source>
        <dbReference type="ARBA" id="ARBA00022670"/>
    </source>
</evidence>
<dbReference type="InterPro" id="IPR036034">
    <property type="entry name" value="PDZ_sf"/>
</dbReference>
<dbReference type="GO" id="GO:0006508">
    <property type="term" value="P:proteolysis"/>
    <property type="evidence" value="ECO:0007669"/>
    <property type="project" value="UniProtKB-KW"/>
</dbReference>
<accession>A0A1G2KPC0</accession>
<organism evidence="5 6">
    <name type="scientific">Candidatus Sungbacteria bacterium RIFCSPHIGHO2_02_FULL_47_11</name>
    <dbReference type="NCBI Taxonomy" id="1802270"/>
    <lineage>
        <taxon>Bacteria</taxon>
        <taxon>Candidatus Sungiibacteriota</taxon>
    </lineage>
</organism>
<dbReference type="Pfam" id="PF13180">
    <property type="entry name" value="PDZ_2"/>
    <property type="match status" value="1"/>
</dbReference>
<dbReference type="EMBL" id="MHQI01000013">
    <property type="protein sequence ID" value="OHA00492.1"/>
    <property type="molecule type" value="Genomic_DNA"/>
</dbReference>
<evidence type="ECO:0000256" key="1">
    <source>
        <dbReference type="ARBA" id="ARBA00010541"/>
    </source>
</evidence>
<dbReference type="PANTHER" id="PTHR22939:SF129">
    <property type="entry name" value="SERINE PROTEASE HTRA2, MITOCHONDRIAL"/>
    <property type="match status" value="1"/>
</dbReference>
<protein>
    <recommendedName>
        <fullName evidence="4">PDZ domain-containing protein</fullName>
    </recommendedName>
</protein>
<keyword evidence="2" id="KW-0645">Protease</keyword>
<evidence type="ECO:0000256" key="3">
    <source>
        <dbReference type="ARBA" id="ARBA00022801"/>
    </source>
</evidence>
<sequence length="355" mass="38326">MPLSYEEQIIKTVQKVMPAVASIIVGKEYHELLRERPHELMVPHGNHIDPPPPEDELPHTKGGKVRIGGGSGFVVDSEGLILTNKHVVSDPTAEYMVTTASEDTYSARVLARDPLNDVAILKIEEKNLPTIPLGNSDAILLGQSVLAVGTALGEFQNTVSAGIVSGLSRFITAMIDIEGHSERLRGLIQTDAAINPGNSGGPLVNLRGEAVGINAAVIFGAQSIGFAIPINKAKSDLVELKKYGKIQRPFLGVRYLLLTPALKRQFHLSVERGALVLREGGPLRPAVLLHSAAHKAGIREGDVLLELNNTRVDEKMGIEDILEKISVGTKIPVKLLRDGREKTIALVAEERPQQL</sequence>
<proteinExistence type="inferred from homology"/>